<sequence length="2189" mass="232035">MGQKVGVYVGCMQQDWLLMQHEASSLAATGSASSILSNRISYVFGLKGPSLTIDTACSSSLVATDLGAKALMHTDACRQGALVAGVNLMMSQHSYVAECRAQMLSIDGRSKTFDASANGYVRGEGVAAALLQRLDRPGEVEPFAVIRGSASNHNAMSASLTAPAGPAQQQVIREALREADLSPSALSFAETHGTGTPLGDPIEVSALKSVFGGKRPAWSPLVLGAVKTNIGHTEGAAGIASLIKVILTLRHGLAPPNLHLKQLNPYIDSTGDFPFVMPVQEGGGLRLNTTDDTSHTGTLIGSASAFGFGGSNAHIIVESRVGPLSRGIPGSHAVERARPLVTFLFTGQGAQYVEMGKGLYETDDVFRVNLDRCAAFVDPHLPRPMLGLMYPSTEGELSDTARAELQAVLNETRYSQPVLFSLDYSLAQSLIHRGVSPDMVIGHSLGEYVAATVAGVMSLEVGLSLVVVRARLMYDTPPQDGVMAALLASEDEVLKGIKQLKDGESSFDSLAVAAVNGPRKVVVAGKRSEVSTLLKALKVDKDGHKMLPVSHAFHSPLLGSTVPLFRDAILNELSTTPLQEPSIPLISTVTGRTASAGQLTSADYWAEHITKTVRFMDAVNSAIKAAEGGPGVQFIEVGPQPTLIKLARSFLKGHALDKGVTLLAPMDKKGDASDLLDSVVRTVKDWKSANVKQEKKKGWLDTDYDWNHQPHSWLPCGEQYYGQVDDGGPSHPLLGRPTRVSFPSPSGDERHSHRYEATFERRVRRDVLRMLKDHVVSGVPIMPAAAYIETICEAARSMTKTDGSSSQEDASVCVRGIVFEKPLKLSDELHLHVTARQQAGQNGATVITLCSSSLESNSSGPRKGKLTQHATGRLTSAQHSVSPSMWFVGVAADSAAVHSSHSPHVESVDALKDRCPKEVDVETLYQGLRDAGLSYGPAFRTITWLRAGEGEVLACLQEHDGCIAASSSSSIAGTWTLHPAVLDGALQSAAALLSDAKEDHDTAAAAHGPPAPMVPVRVEKALVVGSKSSSPASAICSHARLVSRAARAASLDITLTDMATGDLLASLQGVQVRQMDVTALVLATEETAEIEDSRYKSDEACALTDEEAEMDAAGMAAHVREVVLASATEVMGAAASQPSKEGGAAVLACLQEHDGCIAASSSSSIAGTWTLHPAVLDGALQSAAALLSDAKEDHDTAAAAHGPPAPMVPVRVEKALVVGSKSSSPASAICSHARLVSRAARAASLDITLTDMATGDLLASLQGVQVRQMDVTRSSATALTDMLWETKWEGPVEREQKEDASEEPACPRLLLLGLTPEWIARFDASRVGLFDASLVPFGHISKYGTDELKAMLSGATNSSPWDAIIYLGGADDQDHDPLAVLEECLALSQALDGMVSRKRGSESQDVVAPMWLVTRGVHAISGESEAAAAALPRHAGLWGFARSVRLELAASSGRLVPFGCVDLDSRVTLATDAGRDDVLKVLVSSVIKRETGDMMEIALRQPGVDGGDKHELFYSQLVKSTLKTYVAHSALVSDNGCYVISGGLGFLGLLTAKWLAEQGARHIVLLSRRGQPTQSVLDSPLWELLTTVKASKGVELECMACDVASLDQCEGVVKAMSSRDLTIKGFFHSAGVLHDAPLAKQSRQTIESVFQAKVVGAWNFHSLLDSSSLDHFVMYSSVAAVFGNLGQANYSAANACLDALATHRRSHGKPAVSIQWGPWTEGGMASPQVISQLGKVGIRGLTNEVGLQLLGDIMAARESVRTVSCIGVEWSKFLSLRPPDSQRFFEIIKRQHPDDNESPGEEDEACALTDEEAEMDAAGMAAHVREVVLASATEVMGAAASQPSKEGGAAGPGSSDQQQKQQQQQQEGSPPAALGDVPFNDLGIDSLGLVEFRDAVARKLRVKLSVSLLFDYPTINALIGYIVGEKVALLSRRRSPNKAAPGSDTLAAAYHAIGQRDPPPQSLSSAGATVSAVGVMGLACRFPGGANSLSTFWDVLREGRNCVTTIPRARWNAELFYDPAPLADSNTHYTREGAFIDKVELFDNQFFKISPREARAMDPQQRHVLEVSYEAFHSAGVFGSGQQAVLAALMGQKVGVYVGCMQQDWLLMQHEASSLAATGSASSILSNRISYVFGLKGPSLTIDTACSSSLVATDLGAKALMHTDACRQGALVAGVNLMMSQHSYVAECR</sequence>
<evidence type="ECO:0000256" key="4">
    <source>
        <dbReference type="PROSITE-ProRule" id="PRU01363"/>
    </source>
</evidence>
<protein>
    <submittedName>
        <fullName evidence="9">Uncharacterized protein</fullName>
    </submittedName>
</protein>
<dbReference type="EMBL" id="CDMY01000153">
    <property type="protein sequence ID" value="CEL93273.1"/>
    <property type="molecule type" value="Genomic_DNA"/>
</dbReference>
<dbReference type="SMART" id="SM00823">
    <property type="entry name" value="PKS_PP"/>
    <property type="match status" value="1"/>
</dbReference>
<dbReference type="SMART" id="SM00827">
    <property type="entry name" value="PKS_AT"/>
    <property type="match status" value="1"/>
</dbReference>
<dbReference type="OrthoDB" id="541883at2759"/>
<keyword evidence="3" id="KW-0808">Transferase</keyword>
<dbReference type="Pfam" id="PF08659">
    <property type="entry name" value="KR"/>
    <property type="match status" value="1"/>
</dbReference>
<feature type="region of interest" description="Disordered" evidence="5">
    <location>
        <begin position="1838"/>
        <end position="1877"/>
    </location>
</feature>
<dbReference type="InterPro" id="IPR016036">
    <property type="entry name" value="Malonyl_transacylase_ACP-bd"/>
</dbReference>
<dbReference type="InterPro" id="IPR042104">
    <property type="entry name" value="PKS_dehydratase_sf"/>
</dbReference>
<keyword evidence="1" id="KW-0596">Phosphopantetheine</keyword>
<dbReference type="Gene3D" id="3.40.50.720">
    <property type="entry name" value="NAD(P)-binding Rossmann-like Domain"/>
    <property type="match status" value="1"/>
</dbReference>
<dbReference type="InterPro" id="IPR036736">
    <property type="entry name" value="ACP-like_sf"/>
</dbReference>
<dbReference type="PROSITE" id="PS52004">
    <property type="entry name" value="KS3_2"/>
    <property type="match status" value="2"/>
</dbReference>
<dbReference type="Gene3D" id="3.10.129.10">
    <property type="entry name" value="Hotdog Thioesterase"/>
    <property type="match status" value="1"/>
</dbReference>
<dbReference type="InterPro" id="IPR014043">
    <property type="entry name" value="Acyl_transferase_dom"/>
</dbReference>
<dbReference type="Gene3D" id="3.30.70.250">
    <property type="entry name" value="Malonyl-CoA ACP transacylase, ACP-binding"/>
    <property type="match status" value="1"/>
</dbReference>
<evidence type="ECO:0000259" key="6">
    <source>
        <dbReference type="PROSITE" id="PS50075"/>
    </source>
</evidence>
<dbReference type="InterPro" id="IPR001227">
    <property type="entry name" value="Ac_transferase_dom_sf"/>
</dbReference>
<dbReference type="STRING" id="1169540.A0A0G4EC55"/>
<keyword evidence="2" id="KW-0597">Phosphoprotein</keyword>
<gene>
    <name evidence="9" type="ORF">Vbra_7032</name>
</gene>
<dbReference type="GO" id="GO:0004312">
    <property type="term" value="F:fatty acid synthase activity"/>
    <property type="evidence" value="ECO:0007669"/>
    <property type="project" value="TreeGrafter"/>
</dbReference>
<feature type="compositionally biased region" description="Low complexity" evidence="5">
    <location>
        <begin position="1857"/>
        <end position="1866"/>
    </location>
</feature>
<dbReference type="Pfam" id="PF14765">
    <property type="entry name" value="PS-DH"/>
    <property type="match status" value="2"/>
</dbReference>
<dbReference type="Pfam" id="PF00550">
    <property type="entry name" value="PP-binding"/>
    <property type="match status" value="1"/>
</dbReference>
<evidence type="ECO:0000256" key="2">
    <source>
        <dbReference type="ARBA" id="ARBA00022553"/>
    </source>
</evidence>
<organism evidence="9 10">
    <name type="scientific">Vitrella brassicaformis (strain CCMP3155)</name>
    <dbReference type="NCBI Taxonomy" id="1169540"/>
    <lineage>
        <taxon>Eukaryota</taxon>
        <taxon>Sar</taxon>
        <taxon>Alveolata</taxon>
        <taxon>Colpodellida</taxon>
        <taxon>Vitrellaceae</taxon>
        <taxon>Vitrella</taxon>
    </lineage>
</organism>
<feature type="active site" description="Proton donor; for dehydratase activity" evidence="4">
    <location>
        <position position="983"/>
    </location>
</feature>
<dbReference type="Gene3D" id="3.40.366.10">
    <property type="entry name" value="Malonyl-Coenzyme A Acyl Carrier Protein, domain 2"/>
    <property type="match status" value="1"/>
</dbReference>
<dbReference type="CDD" id="cd00833">
    <property type="entry name" value="PKS"/>
    <property type="match status" value="2"/>
</dbReference>
<dbReference type="VEuPathDB" id="CryptoDB:Vbra_7032"/>
<dbReference type="PROSITE" id="PS50075">
    <property type="entry name" value="CARRIER"/>
    <property type="match status" value="1"/>
</dbReference>
<name>A0A0G4EC55_VITBC</name>
<dbReference type="Pfam" id="PF02801">
    <property type="entry name" value="Ketoacyl-synt_C"/>
    <property type="match status" value="1"/>
</dbReference>
<dbReference type="InterPro" id="IPR020806">
    <property type="entry name" value="PKS_PP-bd"/>
</dbReference>
<keyword evidence="10" id="KW-1185">Reference proteome</keyword>
<feature type="domain" description="Carrier" evidence="6">
    <location>
        <begin position="1851"/>
        <end position="1926"/>
    </location>
</feature>
<dbReference type="InterPro" id="IPR036291">
    <property type="entry name" value="NAD(P)-bd_dom_sf"/>
</dbReference>
<dbReference type="InterPro" id="IPR049900">
    <property type="entry name" value="PKS_mFAS_DH"/>
</dbReference>
<feature type="domain" description="PKS/mFAS DH" evidence="8">
    <location>
        <begin position="731"/>
        <end position="1081"/>
    </location>
</feature>
<reference evidence="9 10" key="1">
    <citation type="submission" date="2014-11" db="EMBL/GenBank/DDBJ databases">
        <authorList>
            <person name="Zhu J."/>
            <person name="Qi W."/>
            <person name="Song R."/>
        </authorList>
    </citation>
    <scope>NUCLEOTIDE SEQUENCE [LARGE SCALE GENOMIC DNA]</scope>
</reference>
<dbReference type="GO" id="GO:0044550">
    <property type="term" value="P:secondary metabolite biosynthetic process"/>
    <property type="evidence" value="ECO:0007669"/>
    <property type="project" value="UniProtKB-ARBA"/>
</dbReference>
<dbReference type="PhylomeDB" id="A0A0G4EC55"/>
<dbReference type="Gene3D" id="3.30.70.3290">
    <property type="match status" value="1"/>
</dbReference>
<evidence type="ECO:0000313" key="9">
    <source>
        <dbReference type="EMBL" id="CEL93273.1"/>
    </source>
</evidence>
<dbReference type="InterPro" id="IPR020841">
    <property type="entry name" value="PKS_Beta-ketoAc_synthase_dom"/>
</dbReference>
<dbReference type="Proteomes" id="UP000041254">
    <property type="component" value="Unassembled WGS sequence"/>
</dbReference>
<feature type="active site" description="Proton acceptor; for dehydratase activity" evidence="4">
    <location>
        <position position="774"/>
    </location>
</feature>
<accession>A0A0G4EC55</accession>
<dbReference type="PANTHER" id="PTHR43775:SF37">
    <property type="entry name" value="SI:DKEY-61P9.11"/>
    <property type="match status" value="1"/>
</dbReference>
<dbReference type="PANTHER" id="PTHR43775">
    <property type="entry name" value="FATTY ACID SYNTHASE"/>
    <property type="match status" value="1"/>
</dbReference>
<dbReference type="InterPro" id="IPR016035">
    <property type="entry name" value="Acyl_Trfase/lysoPLipase"/>
</dbReference>
<dbReference type="SMART" id="SM00826">
    <property type="entry name" value="PKS_DH"/>
    <property type="match status" value="1"/>
</dbReference>
<proteinExistence type="predicted"/>
<dbReference type="SUPFAM" id="SSF52151">
    <property type="entry name" value="FabD/lysophospholipase-like"/>
    <property type="match status" value="1"/>
</dbReference>
<evidence type="ECO:0000256" key="1">
    <source>
        <dbReference type="ARBA" id="ARBA00022450"/>
    </source>
</evidence>
<feature type="region of interest" description="C-terminal hotdog fold" evidence="4">
    <location>
        <begin position="916"/>
        <end position="1081"/>
    </location>
</feature>
<dbReference type="InterPro" id="IPR009081">
    <property type="entry name" value="PP-bd_ACP"/>
</dbReference>
<dbReference type="InterPro" id="IPR049552">
    <property type="entry name" value="PKS_DH_N"/>
</dbReference>
<dbReference type="InterPro" id="IPR049551">
    <property type="entry name" value="PKS_DH_C"/>
</dbReference>
<dbReference type="GO" id="GO:0006633">
    <property type="term" value="P:fatty acid biosynthetic process"/>
    <property type="evidence" value="ECO:0007669"/>
    <property type="project" value="TreeGrafter"/>
</dbReference>
<dbReference type="InterPro" id="IPR014030">
    <property type="entry name" value="Ketoacyl_synth_N"/>
</dbReference>
<dbReference type="Pfam" id="PF00698">
    <property type="entry name" value="Acyl_transf_1"/>
    <property type="match status" value="1"/>
</dbReference>
<dbReference type="Pfam" id="PF21089">
    <property type="entry name" value="PKS_DH_N"/>
    <property type="match status" value="1"/>
</dbReference>
<dbReference type="SMART" id="SM00825">
    <property type="entry name" value="PKS_KS"/>
    <property type="match status" value="2"/>
</dbReference>
<dbReference type="InterPro" id="IPR020807">
    <property type="entry name" value="PKS_DH"/>
</dbReference>
<dbReference type="SUPFAM" id="SSF47336">
    <property type="entry name" value="ACP-like"/>
    <property type="match status" value="1"/>
</dbReference>
<dbReference type="SUPFAM" id="SSF53901">
    <property type="entry name" value="Thiolase-like"/>
    <property type="match status" value="3"/>
</dbReference>
<dbReference type="SMART" id="SM00822">
    <property type="entry name" value="PKS_KR"/>
    <property type="match status" value="1"/>
</dbReference>
<dbReference type="PROSITE" id="PS52019">
    <property type="entry name" value="PKS_MFAS_DH"/>
    <property type="match status" value="1"/>
</dbReference>
<dbReference type="GO" id="GO:0031177">
    <property type="term" value="F:phosphopantetheine binding"/>
    <property type="evidence" value="ECO:0007669"/>
    <property type="project" value="InterPro"/>
</dbReference>
<dbReference type="SUPFAM" id="SSF55048">
    <property type="entry name" value="Probable ACP-binding domain of malonyl-CoA ACP transacylase"/>
    <property type="match status" value="1"/>
</dbReference>
<dbReference type="Gene3D" id="1.10.1200.10">
    <property type="entry name" value="ACP-like"/>
    <property type="match status" value="1"/>
</dbReference>
<dbReference type="Gene3D" id="3.40.47.10">
    <property type="match status" value="2"/>
</dbReference>
<dbReference type="Gene3D" id="3.10.129.120">
    <property type="match status" value="1"/>
</dbReference>
<evidence type="ECO:0000256" key="5">
    <source>
        <dbReference type="SAM" id="MobiDB-lite"/>
    </source>
</evidence>
<dbReference type="InterPro" id="IPR014031">
    <property type="entry name" value="Ketoacyl_synth_C"/>
</dbReference>
<evidence type="ECO:0000256" key="3">
    <source>
        <dbReference type="ARBA" id="ARBA00022679"/>
    </source>
</evidence>
<evidence type="ECO:0000313" key="10">
    <source>
        <dbReference type="Proteomes" id="UP000041254"/>
    </source>
</evidence>
<evidence type="ECO:0000259" key="8">
    <source>
        <dbReference type="PROSITE" id="PS52019"/>
    </source>
</evidence>
<dbReference type="InterPro" id="IPR057326">
    <property type="entry name" value="KR_dom"/>
</dbReference>
<dbReference type="Pfam" id="PF00109">
    <property type="entry name" value="ketoacyl-synt"/>
    <property type="match status" value="2"/>
</dbReference>
<feature type="region of interest" description="N-terminal hotdog fold" evidence="4">
    <location>
        <begin position="731"/>
        <end position="881"/>
    </location>
</feature>
<dbReference type="InterPro" id="IPR016039">
    <property type="entry name" value="Thiolase-like"/>
</dbReference>
<dbReference type="InterPro" id="IPR050091">
    <property type="entry name" value="PKS_NRPS_Biosynth_Enz"/>
</dbReference>
<dbReference type="Gene3D" id="3.10.129.110">
    <property type="entry name" value="Polyketide synthase dehydratase"/>
    <property type="match status" value="1"/>
</dbReference>
<dbReference type="SUPFAM" id="SSF51735">
    <property type="entry name" value="NAD(P)-binding Rossmann-fold domains"/>
    <property type="match status" value="2"/>
</dbReference>
<feature type="domain" description="Ketosynthase family 3 (KS3)" evidence="7">
    <location>
        <begin position="1"/>
        <end position="319"/>
    </location>
</feature>
<dbReference type="InParanoid" id="A0A0G4EC55"/>
<dbReference type="InterPro" id="IPR013968">
    <property type="entry name" value="PKS_KR"/>
</dbReference>
<feature type="domain" description="Ketosynthase family 3 (KS3)" evidence="7">
    <location>
        <begin position="1970"/>
        <end position="2189"/>
    </location>
</feature>
<evidence type="ECO:0000259" key="7">
    <source>
        <dbReference type="PROSITE" id="PS52004"/>
    </source>
</evidence>